<keyword evidence="15" id="KW-0131">Cell cycle</keyword>
<evidence type="ECO:0000256" key="13">
    <source>
        <dbReference type="ARBA" id="ARBA00023212"/>
    </source>
</evidence>
<dbReference type="GO" id="GO:0008608">
    <property type="term" value="P:attachment of spindle microtubules to kinetochore"/>
    <property type="evidence" value="ECO:0007669"/>
    <property type="project" value="InterPro"/>
</dbReference>
<keyword evidence="13" id="KW-0206">Cytoskeleton</keyword>
<dbReference type="Pfam" id="PF08657">
    <property type="entry name" value="DASH_Spc34"/>
    <property type="match status" value="2"/>
</dbReference>
<feature type="region of interest" description="Disordered" evidence="20">
    <location>
        <begin position="38"/>
        <end position="66"/>
    </location>
</feature>
<evidence type="ECO:0000256" key="10">
    <source>
        <dbReference type="ARBA" id="ARBA00022829"/>
    </source>
</evidence>
<keyword evidence="12 19" id="KW-0175">Coiled coil</keyword>
<keyword evidence="9" id="KW-0498">Mitosis</keyword>
<evidence type="ECO:0000256" key="8">
    <source>
        <dbReference type="ARBA" id="ARBA00022701"/>
    </source>
</evidence>
<dbReference type="EMBL" id="JAPZBO010000010">
    <property type="protein sequence ID" value="KAJ5299402.1"/>
    <property type="molecule type" value="Genomic_DNA"/>
</dbReference>
<keyword evidence="5" id="KW-0158">Chromosome</keyword>
<sequence length="228" mass="25789">MHIYRFPPPRIFTNALLGSHDITRLIRDTEVHERALFQVDPASKSHGSQRRATRRGTTFSAESESESMASRIYSARNNRNQSAVARVLGSDMMEEIKRSAGTSSRGRGEVNVEVLLRGAEILCNVYPVAGAQEKIATLRYRHKLIAESIAQLENRVATNTAELESMRHSYDDDEYDFSPMPEADLEALQVTDEDIERELAEIHDLERRKRALEERVTGMERDLGGLMG</sequence>
<dbReference type="GO" id="GO:0051301">
    <property type="term" value="P:cell division"/>
    <property type="evidence" value="ECO:0007669"/>
    <property type="project" value="UniProtKB-KW"/>
</dbReference>
<protein>
    <recommendedName>
        <fullName evidence="17">DASH complex subunit SPC34</fullName>
    </recommendedName>
    <alternativeName>
        <fullName evidence="18">Outer kinetochore protein SPC34</fullName>
    </alternativeName>
</protein>
<comment type="similarity">
    <text evidence="4">Belongs to the DASH complex SPC34 family.</text>
</comment>
<evidence type="ECO:0000256" key="16">
    <source>
        <dbReference type="ARBA" id="ARBA00023328"/>
    </source>
</evidence>
<accession>A0A9W9TZ21</accession>
<evidence type="ECO:0000313" key="22">
    <source>
        <dbReference type="Proteomes" id="UP001147746"/>
    </source>
</evidence>
<dbReference type="GO" id="GO:0005876">
    <property type="term" value="C:spindle microtubule"/>
    <property type="evidence" value="ECO:0007669"/>
    <property type="project" value="InterPro"/>
</dbReference>
<reference evidence="21" key="1">
    <citation type="submission" date="2022-12" db="EMBL/GenBank/DDBJ databases">
        <authorList>
            <person name="Petersen C."/>
        </authorList>
    </citation>
    <scope>NUCLEOTIDE SEQUENCE</scope>
    <source>
        <strain evidence="21">IBT 21472</strain>
    </source>
</reference>
<evidence type="ECO:0000256" key="20">
    <source>
        <dbReference type="SAM" id="MobiDB-lite"/>
    </source>
</evidence>
<evidence type="ECO:0000256" key="18">
    <source>
        <dbReference type="ARBA" id="ARBA00044346"/>
    </source>
</evidence>
<keyword evidence="10" id="KW-0159">Chromosome partition</keyword>
<comment type="subcellular location">
    <subcellularLocation>
        <location evidence="3">Chromosome</location>
        <location evidence="3">Centromere</location>
        <location evidence="3">Kinetochore</location>
    </subcellularLocation>
    <subcellularLocation>
        <location evidence="2">Cytoplasm</location>
        <location evidence="2">Cytoskeleton</location>
        <location evidence="2">Spindle</location>
    </subcellularLocation>
    <subcellularLocation>
        <location evidence="1">Nucleus</location>
    </subcellularLocation>
</comment>
<evidence type="ECO:0000256" key="6">
    <source>
        <dbReference type="ARBA" id="ARBA00022490"/>
    </source>
</evidence>
<reference evidence="21" key="2">
    <citation type="journal article" date="2023" name="IMA Fungus">
        <title>Comparative genomic study of the Penicillium genus elucidates a diverse pangenome and 15 lateral gene transfer events.</title>
        <authorList>
            <person name="Petersen C."/>
            <person name="Sorensen T."/>
            <person name="Nielsen M.R."/>
            <person name="Sondergaard T.E."/>
            <person name="Sorensen J.L."/>
            <person name="Fitzpatrick D.A."/>
            <person name="Frisvad J.C."/>
            <person name="Nielsen K.L."/>
        </authorList>
    </citation>
    <scope>NUCLEOTIDE SEQUENCE</scope>
    <source>
        <strain evidence="21">IBT 21472</strain>
    </source>
</reference>
<evidence type="ECO:0000256" key="3">
    <source>
        <dbReference type="ARBA" id="ARBA00004629"/>
    </source>
</evidence>
<evidence type="ECO:0000256" key="17">
    <source>
        <dbReference type="ARBA" id="ARBA00044112"/>
    </source>
</evidence>
<evidence type="ECO:0000256" key="12">
    <source>
        <dbReference type="ARBA" id="ARBA00023054"/>
    </source>
</evidence>
<dbReference type="GO" id="GO:0042729">
    <property type="term" value="C:DASH complex"/>
    <property type="evidence" value="ECO:0007669"/>
    <property type="project" value="InterPro"/>
</dbReference>
<keyword evidence="8" id="KW-0493">Microtubule</keyword>
<organism evidence="21 22">
    <name type="scientific">Penicillium atrosanguineum</name>
    <dbReference type="NCBI Taxonomy" id="1132637"/>
    <lineage>
        <taxon>Eukaryota</taxon>
        <taxon>Fungi</taxon>
        <taxon>Dikarya</taxon>
        <taxon>Ascomycota</taxon>
        <taxon>Pezizomycotina</taxon>
        <taxon>Eurotiomycetes</taxon>
        <taxon>Eurotiomycetidae</taxon>
        <taxon>Eurotiales</taxon>
        <taxon>Aspergillaceae</taxon>
        <taxon>Penicillium</taxon>
    </lineage>
</organism>
<dbReference type="InterPro" id="IPR013966">
    <property type="entry name" value="Spc34"/>
</dbReference>
<dbReference type="AlphaFoldDB" id="A0A9W9TZ21"/>
<keyword evidence="11" id="KW-0995">Kinetochore</keyword>
<name>A0A9W9TZ21_9EURO</name>
<evidence type="ECO:0000256" key="7">
    <source>
        <dbReference type="ARBA" id="ARBA00022618"/>
    </source>
</evidence>
<evidence type="ECO:0000256" key="4">
    <source>
        <dbReference type="ARBA" id="ARBA00008491"/>
    </source>
</evidence>
<evidence type="ECO:0000256" key="19">
    <source>
        <dbReference type="SAM" id="Coils"/>
    </source>
</evidence>
<gene>
    <name evidence="21" type="ORF">N7476_010959</name>
</gene>
<dbReference type="Proteomes" id="UP001147746">
    <property type="component" value="Unassembled WGS sequence"/>
</dbReference>
<evidence type="ECO:0000256" key="5">
    <source>
        <dbReference type="ARBA" id="ARBA00022454"/>
    </source>
</evidence>
<evidence type="ECO:0000256" key="9">
    <source>
        <dbReference type="ARBA" id="ARBA00022776"/>
    </source>
</evidence>
<evidence type="ECO:0000313" key="21">
    <source>
        <dbReference type="EMBL" id="KAJ5299402.1"/>
    </source>
</evidence>
<evidence type="ECO:0000256" key="11">
    <source>
        <dbReference type="ARBA" id="ARBA00022838"/>
    </source>
</evidence>
<proteinExistence type="inferred from homology"/>
<evidence type="ECO:0000256" key="15">
    <source>
        <dbReference type="ARBA" id="ARBA00023306"/>
    </source>
</evidence>
<evidence type="ECO:0000256" key="14">
    <source>
        <dbReference type="ARBA" id="ARBA00023242"/>
    </source>
</evidence>
<keyword evidence="14" id="KW-0539">Nucleus</keyword>
<keyword evidence="7" id="KW-0132">Cell division</keyword>
<keyword evidence="22" id="KW-1185">Reference proteome</keyword>
<feature type="coiled-coil region" evidence="19">
    <location>
        <begin position="149"/>
        <end position="222"/>
    </location>
</feature>
<comment type="caution">
    <text evidence="21">The sequence shown here is derived from an EMBL/GenBank/DDBJ whole genome shotgun (WGS) entry which is preliminary data.</text>
</comment>
<evidence type="ECO:0000256" key="1">
    <source>
        <dbReference type="ARBA" id="ARBA00004123"/>
    </source>
</evidence>
<evidence type="ECO:0000256" key="2">
    <source>
        <dbReference type="ARBA" id="ARBA00004186"/>
    </source>
</evidence>
<keyword evidence="16" id="KW-0137">Centromere</keyword>
<keyword evidence="6" id="KW-0963">Cytoplasm</keyword>